<dbReference type="InterPro" id="IPR003673">
    <property type="entry name" value="CoA-Trfase_fam_III"/>
</dbReference>
<dbReference type="PANTHER" id="PTHR48228">
    <property type="entry name" value="SUCCINYL-COA--D-CITRAMALATE COA-TRANSFERASE"/>
    <property type="match status" value="1"/>
</dbReference>
<dbReference type="SUPFAM" id="SSF89796">
    <property type="entry name" value="CoA-transferase family III (CaiB/BaiF)"/>
    <property type="match status" value="1"/>
</dbReference>
<dbReference type="EMBL" id="CP061038">
    <property type="protein sequence ID" value="QNQ10790.1"/>
    <property type="molecule type" value="Genomic_DNA"/>
</dbReference>
<dbReference type="InterPro" id="IPR044855">
    <property type="entry name" value="CoA-Trfase_III_dom3_sf"/>
</dbReference>
<protein>
    <submittedName>
        <fullName evidence="1">CoA transferase</fullName>
    </submittedName>
</protein>
<dbReference type="GO" id="GO:0016740">
    <property type="term" value="F:transferase activity"/>
    <property type="evidence" value="ECO:0007669"/>
    <property type="project" value="UniProtKB-KW"/>
</dbReference>
<dbReference type="RefSeq" id="WP_187763080.1">
    <property type="nucleotide sequence ID" value="NZ_CP061038.1"/>
</dbReference>
<organism evidence="1 2">
    <name type="scientific">Sphingomonas alpina</name>
    <dbReference type="NCBI Taxonomy" id="653931"/>
    <lineage>
        <taxon>Bacteria</taxon>
        <taxon>Pseudomonadati</taxon>
        <taxon>Pseudomonadota</taxon>
        <taxon>Alphaproteobacteria</taxon>
        <taxon>Sphingomonadales</taxon>
        <taxon>Sphingomonadaceae</taxon>
        <taxon>Sphingomonas</taxon>
    </lineage>
</organism>
<name>A0A7H0LM87_9SPHN</name>
<dbReference type="InterPro" id="IPR023606">
    <property type="entry name" value="CoA-Trfase_III_dom_1_sf"/>
</dbReference>
<keyword evidence="2" id="KW-1185">Reference proteome</keyword>
<gene>
    <name evidence="1" type="ORF">H3Z74_06275</name>
</gene>
<evidence type="ECO:0000313" key="1">
    <source>
        <dbReference type="EMBL" id="QNQ10790.1"/>
    </source>
</evidence>
<dbReference type="Gene3D" id="3.30.1540.10">
    <property type="entry name" value="formyl-coa transferase, domain 3"/>
    <property type="match status" value="1"/>
</dbReference>
<keyword evidence="1" id="KW-0808">Transferase</keyword>
<dbReference type="Pfam" id="PF02515">
    <property type="entry name" value="CoA_transf_3"/>
    <property type="match status" value="1"/>
</dbReference>
<proteinExistence type="predicted"/>
<dbReference type="Proteomes" id="UP000516148">
    <property type="component" value="Chromosome"/>
</dbReference>
<dbReference type="Gene3D" id="3.40.50.10540">
    <property type="entry name" value="Crotonobetainyl-coa:carnitine coa-transferase, domain 1"/>
    <property type="match status" value="1"/>
</dbReference>
<dbReference type="KEGG" id="spap:H3Z74_06275"/>
<sequence>MYDLLGKLRVVEAASFIASPTAGLYLAQMGAEVIRVDQIGGGPDFKRWPLADNGASFAWEGLNKGKKSVALDLSRPEGRELLVALATAPGDDGGVFLTNFPVGGFLAHEHLVKRRADLITVRIMGQADGRTAFDHTVNSAIGIPNLTGPVGHEGAPVNHVLPAWDLLTGAYSAFALLAAERHRRDTGQGQEVRIPLSDVGIATIANLGQVAEVLHTGVSRQRYGNALYGSFGRDFVTGDGKRLMIMALTTRQWAGLIKTLGIGDAVARIEAAQGVAFATYEGARFDHRDALFALVEAAFATRQAGELCAAFDANGCCWGPYKTTVEAASDPAMVTQNPIFSSIAQPSEMTYPVAGSMATLPQSQRLTPVRAPYLGEHSDEILADVLGLGSGEIGRLHDAGVVASA</sequence>
<dbReference type="PANTHER" id="PTHR48228:SF5">
    <property type="entry name" value="ALPHA-METHYLACYL-COA RACEMASE"/>
    <property type="match status" value="1"/>
</dbReference>
<accession>A0A7H0LM87</accession>
<dbReference type="AlphaFoldDB" id="A0A7H0LM87"/>
<reference evidence="1 2" key="1">
    <citation type="submission" date="2020-09" db="EMBL/GenBank/DDBJ databases">
        <title>Sphingomonas sp., a new species isolated from pork steak.</title>
        <authorList>
            <person name="Heidler von Heilborn D."/>
        </authorList>
    </citation>
    <scope>NUCLEOTIDE SEQUENCE [LARGE SCALE GENOMIC DNA]</scope>
    <source>
        <strain evidence="2">S8-3T</strain>
    </source>
</reference>
<dbReference type="InterPro" id="IPR050509">
    <property type="entry name" value="CoA-transferase_III"/>
</dbReference>
<evidence type="ECO:0000313" key="2">
    <source>
        <dbReference type="Proteomes" id="UP000516148"/>
    </source>
</evidence>